<dbReference type="AlphaFoldDB" id="A0A8H6Z463"/>
<accession>A0A8H6Z463</accession>
<dbReference type="Proteomes" id="UP000623467">
    <property type="component" value="Unassembled WGS sequence"/>
</dbReference>
<gene>
    <name evidence="2" type="ORF">MSAN_00632100</name>
</gene>
<dbReference type="EMBL" id="JACAZH010000004">
    <property type="protein sequence ID" value="KAF7370021.1"/>
    <property type="molecule type" value="Genomic_DNA"/>
</dbReference>
<name>A0A8H6Z463_9AGAR</name>
<sequence>MCTCTVHRYSFEILYPGTYPRSPWLPVSVFSAGETLRIAVSFDVISSRTRPVKQKYAARLAAKKERRKQAADLQATLDEIPYESELGQPPVQDPSGDVEGEQIDHDASIPAQPPTDRRTRPRWRRSFDPQSGAGATYGPAKTAFELIRDDEILTPGMVLGPFRDDDEWQLAKWLIKHVGHTATDEFLKLPIINDRAKPSYTNKTDFFDKIDSLPGGVKWQCKVLDIKGDVPDLDNDPTGATMRREQVELWWRDPVECVKELIGNPAFRDVMRYAPEKLYADKDGTIEVVDEMWTASWWWEIQKRLPPGATIAPLILSSDKTMLSNFRGDNSAWPVYLTVGNISKDTRRQVSAHATVLIGYLPHQEKPALIIFVQLPPIISNQVISNNLQYSTMHKGIFQSVSKAFEVYTSSFTM</sequence>
<reference evidence="2" key="1">
    <citation type="submission" date="2020-05" db="EMBL/GenBank/DDBJ databases">
        <title>Mycena genomes resolve the evolution of fungal bioluminescence.</title>
        <authorList>
            <person name="Tsai I.J."/>
        </authorList>
    </citation>
    <scope>NUCLEOTIDE SEQUENCE</scope>
    <source>
        <strain evidence="2">160909Yilan</strain>
    </source>
</reference>
<dbReference type="InterPro" id="IPR041078">
    <property type="entry name" value="Plavaka"/>
</dbReference>
<evidence type="ECO:0000313" key="2">
    <source>
        <dbReference type="EMBL" id="KAF7370021.1"/>
    </source>
</evidence>
<feature type="region of interest" description="Disordered" evidence="1">
    <location>
        <begin position="79"/>
        <end position="137"/>
    </location>
</feature>
<protein>
    <submittedName>
        <fullName evidence="2">Uncharacterized protein</fullName>
    </submittedName>
</protein>
<evidence type="ECO:0000313" key="3">
    <source>
        <dbReference type="Proteomes" id="UP000623467"/>
    </source>
</evidence>
<keyword evidence="3" id="KW-1185">Reference proteome</keyword>
<evidence type="ECO:0000256" key="1">
    <source>
        <dbReference type="SAM" id="MobiDB-lite"/>
    </source>
</evidence>
<proteinExistence type="predicted"/>
<comment type="caution">
    <text evidence="2">The sequence shown here is derived from an EMBL/GenBank/DDBJ whole genome shotgun (WGS) entry which is preliminary data.</text>
</comment>
<organism evidence="2 3">
    <name type="scientific">Mycena sanguinolenta</name>
    <dbReference type="NCBI Taxonomy" id="230812"/>
    <lineage>
        <taxon>Eukaryota</taxon>
        <taxon>Fungi</taxon>
        <taxon>Dikarya</taxon>
        <taxon>Basidiomycota</taxon>
        <taxon>Agaricomycotina</taxon>
        <taxon>Agaricomycetes</taxon>
        <taxon>Agaricomycetidae</taxon>
        <taxon>Agaricales</taxon>
        <taxon>Marasmiineae</taxon>
        <taxon>Mycenaceae</taxon>
        <taxon>Mycena</taxon>
    </lineage>
</organism>
<dbReference type="Pfam" id="PF18759">
    <property type="entry name" value="Plavaka"/>
    <property type="match status" value="1"/>
</dbReference>
<dbReference type="OrthoDB" id="2688393at2759"/>